<feature type="zinc finger region" description="C3H1-type" evidence="5">
    <location>
        <begin position="55"/>
        <end position="82"/>
    </location>
</feature>
<dbReference type="SMART" id="SM00356">
    <property type="entry name" value="ZnF_C3H1"/>
    <property type="match status" value="3"/>
</dbReference>
<feature type="compositionally biased region" description="Low complexity" evidence="6">
    <location>
        <begin position="188"/>
        <end position="199"/>
    </location>
</feature>
<feature type="region of interest" description="Disordered" evidence="6">
    <location>
        <begin position="217"/>
        <end position="247"/>
    </location>
</feature>
<keyword evidence="2" id="KW-0677">Repeat</keyword>
<evidence type="ECO:0000256" key="4">
    <source>
        <dbReference type="ARBA" id="ARBA00022833"/>
    </source>
</evidence>
<gene>
    <name evidence="8" type="ORF">PGLA1383_LOCUS34118</name>
</gene>
<comment type="caution">
    <text evidence="8">The sequence shown here is derived from an EMBL/GenBank/DDBJ whole genome shotgun (WGS) entry which is preliminary data.</text>
</comment>
<dbReference type="InterPro" id="IPR036855">
    <property type="entry name" value="Znf_CCCH_sf"/>
</dbReference>
<feature type="region of interest" description="Disordered" evidence="6">
    <location>
        <begin position="1"/>
        <end position="46"/>
    </location>
</feature>
<feature type="domain" description="C3H1-type" evidence="7">
    <location>
        <begin position="125"/>
        <end position="152"/>
    </location>
</feature>
<evidence type="ECO:0000313" key="9">
    <source>
        <dbReference type="Proteomes" id="UP000654075"/>
    </source>
</evidence>
<keyword evidence="9" id="KW-1185">Reference proteome</keyword>
<dbReference type="Proteomes" id="UP000654075">
    <property type="component" value="Unassembled WGS sequence"/>
</dbReference>
<dbReference type="Gene3D" id="4.10.1000.10">
    <property type="entry name" value="Zinc finger, CCCH-type"/>
    <property type="match status" value="3"/>
</dbReference>
<keyword evidence="4 5" id="KW-0862">Zinc</keyword>
<sequence length="440" mass="46924">MGGPKHGGKTAPAQSKAAPVGPLQAGSVPWPPAQPAATQEKGSEKARRTNLYSQLHKTKFCLYHLKGACQFGSSCSFAHTATELQVTPDLRKTRLCASFADGIECVDPSCPFAHGEVELRSTDMFYKKTLCIWNEKGKCRNGDQCRFAHGMVQLQSNPNPGLSHAMVMKDTQASKGKPTTAMKARQVSGSTGASKSSTGGYAISDCSSFGGSSLDEGCAQRNGSVRKESVNSSPGGSQDLHGCEGCSSSGGGSSFGSSFGGEVNMQTAQPMKVRPTRSLLKSETAGTAWLPWPVGLGFAPDAMKLAAQNPHLDVTWHLRTRKLMRNSFSPPPRANEVRYDADIQAELNRLRSNISDLAARCTEINAKMQTEALVAHQNQAHQNQINALSEALAMGMPYNEHPTRVRGHAVQFHQDRQCQAAASAAAVDALLLNARTGVAP</sequence>
<feature type="zinc finger region" description="C3H1-type" evidence="5">
    <location>
        <begin position="125"/>
        <end position="152"/>
    </location>
</feature>
<organism evidence="8 9">
    <name type="scientific">Polarella glacialis</name>
    <name type="common">Dinoflagellate</name>
    <dbReference type="NCBI Taxonomy" id="89957"/>
    <lineage>
        <taxon>Eukaryota</taxon>
        <taxon>Sar</taxon>
        <taxon>Alveolata</taxon>
        <taxon>Dinophyceae</taxon>
        <taxon>Suessiales</taxon>
        <taxon>Suessiaceae</taxon>
        <taxon>Polarella</taxon>
    </lineage>
</organism>
<protein>
    <recommendedName>
        <fullName evidence="7">C3H1-type domain-containing protein</fullName>
    </recommendedName>
</protein>
<name>A0A813FQU1_POLGL</name>
<feature type="region of interest" description="Disordered" evidence="6">
    <location>
        <begin position="173"/>
        <end position="199"/>
    </location>
</feature>
<evidence type="ECO:0000256" key="5">
    <source>
        <dbReference type="PROSITE-ProRule" id="PRU00723"/>
    </source>
</evidence>
<evidence type="ECO:0000256" key="2">
    <source>
        <dbReference type="ARBA" id="ARBA00022737"/>
    </source>
</evidence>
<dbReference type="InterPro" id="IPR000571">
    <property type="entry name" value="Znf_CCCH"/>
</dbReference>
<dbReference type="PANTHER" id="PTHR12547:SF18">
    <property type="entry name" value="PROTEIN TIS11"/>
    <property type="match status" value="1"/>
</dbReference>
<proteinExistence type="predicted"/>
<feature type="non-terminal residue" evidence="8">
    <location>
        <position position="1"/>
    </location>
</feature>
<evidence type="ECO:0000256" key="3">
    <source>
        <dbReference type="ARBA" id="ARBA00022771"/>
    </source>
</evidence>
<feature type="zinc finger region" description="C3H1-type" evidence="5">
    <location>
        <begin position="90"/>
        <end position="117"/>
    </location>
</feature>
<dbReference type="Pfam" id="PF00642">
    <property type="entry name" value="zf-CCCH"/>
    <property type="match status" value="2"/>
</dbReference>
<dbReference type="PANTHER" id="PTHR12547">
    <property type="entry name" value="CCCH ZINC FINGER/TIS11-RELATED"/>
    <property type="match status" value="1"/>
</dbReference>
<feature type="domain" description="C3H1-type" evidence="7">
    <location>
        <begin position="90"/>
        <end position="117"/>
    </location>
</feature>
<feature type="domain" description="C3H1-type" evidence="7">
    <location>
        <begin position="55"/>
        <end position="82"/>
    </location>
</feature>
<dbReference type="OrthoDB" id="415459at2759"/>
<keyword evidence="1 5" id="KW-0479">Metal-binding</keyword>
<evidence type="ECO:0000256" key="1">
    <source>
        <dbReference type="ARBA" id="ARBA00022723"/>
    </source>
</evidence>
<dbReference type="AlphaFoldDB" id="A0A813FQU1"/>
<accession>A0A813FQU1</accession>
<dbReference type="GO" id="GO:0008270">
    <property type="term" value="F:zinc ion binding"/>
    <property type="evidence" value="ECO:0007669"/>
    <property type="project" value="UniProtKB-KW"/>
</dbReference>
<dbReference type="InterPro" id="IPR045877">
    <property type="entry name" value="ZFP36-like"/>
</dbReference>
<dbReference type="GO" id="GO:0003729">
    <property type="term" value="F:mRNA binding"/>
    <property type="evidence" value="ECO:0007669"/>
    <property type="project" value="InterPro"/>
</dbReference>
<reference evidence="8" key="1">
    <citation type="submission" date="2021-02" db="EMBL/GenBank/DDBJ databases">
        <authorList>
            <person name="Dougan E. K."/>
            <person name="Rhodes N."/>
            <person name="Thang M."/>
            <person name="Chan C."/>
        </authorList>
    </citation>
    <scope>NUCLEOTIDE SEQUENCE</scope>
</reference>
<dbReference type="PROSITE" id="PS50103">
    <property type="entry name" value="ZF_C3H1"/>
    <property type="match status" value="3"/>
</dbReference>
<evidence type="ECO:0000259" key="7">
    <source>
        <dbReference type="PROSITE" id="PS50103"/>
    </source>
</evidence>
<evidence type="ECO:0000256" key="6">
    <source>
        <dbReference type="SAM" id="MobiDB-lite"/>
    </source>
</evidence>
<dbReference type="EMBL" id="CAJNNV010025873">
    <property type="protein sequence ID" value="CAE8616429.1"/>
    <property type="molecule type" value="Genomic_DNA"/>
</dbReference>
<dbReference type="SUPFAM" id="SSF90229">
    <property type="entry name" value="CCCH zinc finger"/>
    <property type="match status" value="2"/>
</dbReference>
<evidence type="ECO:0000313" key="8">
    <source>
        <dbReference type="EMBL" id="CAE8616429.1"/>
    </source>
</evidence>
<keyword evidence="3 5" id="KW-0863">Zinc-finger</keyword>